<feature type="transmembrane region" description="Helical" evidence="8">
    <location>
        <begin position="472"/>
        <end position="494"/>
    </location>
</feature>
<sequence>MGIERMKYVNFVGGKEYLDDFINKYMTGDYALQPEYAMSVLKNVSGLYAYKGVNPCTELLRRSKSIMDTLHVEAETTEPEEEYRLLSFEDIAAKLAEFEEHSEEFRRQRQEIEDYIRERRHVTGQLSKIKEIDVELSKLFHLRFFKVRFGKMPKSTYDRITSYLDTLDVIMFHVSSDESFEYVLYLMPADYEVRVDGLFNSLQFERIRIPDTAIDGEDSQGTPAEICTRITSEINKKLAELDVLDKNIAAYSAQCGREAARLYQVIEKRNEIFEIRKYVAFNRESFYLVGWMPEEELNRLQPLIDKDPKVITIVDDIDKLPETTKPPTKLKNNFLFRPFEPIVTMYGLPSYNEIDPTPLIAVIYCLMTGFMFGDVGQGLVFAIAGLILLRRKSMLAGVFLGGGLCAMIFGFLYGSIFSMEDVIKPIFMNPMESANINTMLIIGIAIGVVLLVLGMVLNILNGIKAKDKGRIFFDRNGIAGMVFYLLIIGSAVGFLLNGKLWVSAGLLAGMILIPFVIIFFKHPLENLLNKKKALPAEKGSFFIETAFEMVDMLLSFASNTISFVRLSAFAINHVGLSMAFLILSDLTSGAGKVIIMIIGNALIIGLEGLIVGIQGLRLVYYELFSRFYSGDGVPYTPVVTKNKN</sequence>
<dbReference type="GO" id="GO:0046961">
    <property type="term" value="F:proton-transporting ATPase activity, rotational mechanism"/>
    <property type="evidence" value="ECO:0007669"/>
    <property type="project" value="InterPro"/>
</dbReference>
<evidence type="ECO:0000256" key="2">
    <source>
        <dbReference type="ARBA" id="ARBA00009904"/>
    </source>
</evidence>
<evidence type="ECO:0008006" key="11">
    <source>
        <dbReference type="Google" id="ProtNLM"/>
    </source>
</evidence>
<feature type="transmembrane region" description="Helical" evidence="8">
    <location>
        <begin position="395"/>
        <end position="416"/>
    </location>
</feature>
<dbReference type="GO" id="GO:0033179">
    <property type="term" value="C:proton-transporting V-type ATPase, V0 domain"/>
    <property type="evidence" value="ECO:0007669"/>
    <property type="project" value="InterPro"/>
</dbReference>
<keyword evidence="6" id="KW-0406">Ion transport</keyword>
<reference evidence="9" key="1">
    <citation type="submission" date="2020-10" db="EMBL/GenBank/DDBJ databases">
        <authorList>
            <person name="Gilroy R."/>
        </authorList>
    </citation>
    <scope>NUCLEOTIDE SEQUENCE</scope>
    <source>
        <strain evidence="9">CHK195-4489</strain>
    </source>
</reference>
<evidence type="ECO:0000313" key="9">
    <source>
        <dbReference type="EMBL" id="HIU29772.1"/>
    </source>
</evidence>
<keyword evidence="5 8" id="KW-1133">Transmembrane helix</keyword>
<evidence type="ECO:0000256" key="3">
    <source>
        <dbReference type="ARBA" id="ARBA00022448"/>
    </source>
</evidence>
<evidence type="ECO:0000256" key="1">
    <source>
        <dbReference type="ARBA" id="ARBA00004141"/>
    </source>
</evidence>
<dbReference type="PANTHER" id="PTHR11629:SF63">
    <property type="entry name" value="V-TYPE PROTON ATPASE SUBUNIT A"/>
    <property type="match status" value="1"/>
</dbReference>
<dbReference type="EMBL" id="DVMM01000117">
    <property type="protein sequence ID" value="HIU29772.1"/>
    <property type="molecule type" value="Genomic_DNA"/>
</dbReference>
<dbReference type="Pfam" id="PF01496">
    <property type="entry name" value="V_ATPase_I"/>
    <property type="match status" value="1"/>
</dbReference>
<dbReference type="PANTHER" id="PTHR11629">
    <property type="entry name" value="VACUOLAR PROTON ATPASES"/>
    <property type="match status" value="1"/>
</dbReference>
<feature type="transmembrane region" description="Helical" evidence="8">
    <location>
        <begin position="436"/>
        <end position="460"/>
    </location>
</feature>
<evidence type="ECO:0000313" key="10">
    <source>
        <dbReference type="Proteomes" id="UP000824089"/>
    </source>
</evidence>
<feature type="transmembrane region" description="Helical" evidence="8">
    <location>
        <begin position="595"/>
        <end position="620"/>
    </location>
</feature>
<dbReference type="GO" id="GO:0016471">
    <property type="term" value="C:vacuolar proton-transporting V-type ATPase complex"/>
    <property type="evidence" value="ECO:0007669"/>
    <property type="project" value="TreeGrafter"/>
</dbReference>
<keyword evidence="3" id="KW-0813">Transport</keyword>
<dbReference type="InterPro" id="IPR002490">
    <property type="entry name" value="V-ATPase_116kDa_su"/>
</dbReference>
<protein>
    <recommendedName>
        <fullName evidence="11">V-type ATP synthase subunit I</fullName>
    </recommendedName>
</protein>
<feature type="transmembrane region" description="Helical" evidence="8">
    <location>
        <begin position="563"/>
        <end position="583"/>
    </location>
</feature>
<name>A0A9D1I8S8_9CLOT</name>
<comment type="subcellular location">
    <subcellularLocation>
        <location evidence="1">Membrane</location>
        <topology evidence="1">Multi-pass membrane protein</topology>
    </subcellularLocation>
</comment>
<evidence type="ECO:0000256" key="5">
    <source>
        <dbReference type="ARBA" id="ARBA00022989"/>
    </source>
</evidence>
<organism evidence="9 10">
    <name type="scientific">Candidatus Egerieisoma faecipullorum</name>
    <dbReference type="NCBI Taxonomy" id="2840963"/>
    <lineage>
        <taxon>Bacteria</taxon>
        <taxon>Bacillati</taxon>
        <taxon>Bacillota</taxon>
        <taxon>Clostridia</taxon>
        <taxon>Eubacteriales</taxon>
        <taxon>Clostridiaceae</taxon>
        <taxon>Clostridiaceae incertae sedis</taxon>
        <taxon>Candidatus Egerieisoma</taxon>
    </lineage>
</organism>
<feature type="transmembrane region" description="Helical" evidence="8">
    <location>
        <begin position="359"/>
        <end position="388"/>
    </location>
</feature>
<accession>A0A9D1I8S8</accession>
<evidence type="ECO:0000256" key="6">
    <source>
        <dbReference type="ARBA" id="ARBA00023065"/>
    </source>
</evidence>
<keyword evidence="7 8" id="KW-0472">Membrane</keyword>
<evidence type="ECO:0000256" key="7">
    <source>
        <dbReference type="ARBA" id="ARBA00023136"/>
    </source>
</evidence>
<dbReference type="GO" id="GO:0007035">
    <property type="term" value="P:vacuolar acidification"/>
    <property type="evidence" value="ECO:0007669"/>
    <property type="project" value="TreeGrafter"/>
</dbReference>
<evidence type="ECO:0000256" key="4">
    <source>
        <dbReference type="ARBA" id="ARBA00022692"/>
    </source>
</evidence>
<gene>
    <name evidence="9" type="ORF">IAD50_05690</name>
</gene>
<feature type="transmembrane region" description="Helical" evidence="8">
    <location>
        <begin position="500"/>
        <end position="520"/>
    </location>
</feature>
<dbReference type="GO" id="GO:0051117">
    <property type="term" value="F:ATPase binding"/>
    <property type="evidence" value="ECO:0007669"/>
    <property type="project" value="TreeGrafter"/>
</dbReference>
<comment type="caution">
    <text evidence="9">The sequence shown here is derived from an EMBL/GenBank/DDBJ whole genome shotgun (WGS) entry which is preliminary data.</text>
</comment>
<proteinExistence type="inferred from homology"/>
<comment type="similarity">
    <text evidence="2">Belongs to the V-ATPase 116 kDa subunit family.</text>
</comment>
<reference evidence="9" key="2">
    <citation type="journal article" date="2021" name="PeerJ">
        <title>Extensive microbial diversity within the chicken gut microbiome revealed by metagenomics and culture.</title>
        <authorList>
            <person name="Gilroy R."/>
            <person name="Ravi A."/>
            <person name="Getino M."/>
            <person name="Pursley I."/>
            <person name="Horton D.L."/>
            <person name="Alikhan N.F."/>
            <person name="Baker D."/>
            <person name="Gharbi K."/>
            <person name="Hall N."/>
            <person name="Watson M."/>
            <person name="Adriaenssens E.M."/>
            <person name="Foster-Nyarko E."/>
            <person name="Jarju S."/>
            <person name="Secka A."/>
            <person name="Antonio M."/>
            <person name="Oren A."/>
            <person name="Chaudhuri R.R."/>
            <person name="La Ragione R."/>
            <person name="Hildebrand F."/>
            <person name="Pallen M.J."/>
        </authorList>
    </citation>
    <scope>NUCLEOTIDE SEQUENCE</scope>
    <source>
        <strain evidence="9">CHK195-4489</strain>
    </source>
</reference>
<evidence type="ECO:0000256" key="8">
    <source>
        <dbReference type="SAM" id="Phobius"/>
    </source>
</evidence>
<keyword evidence="4 8" id="KW-0812">Transmembrane</keyword>
<dbReference type="Proteomes" id="UP000824089">
    <property type="component" value="Unassembled WGS sequence"/>
</dbReference>
<dbReference type="AlphaFoldDB" id="A0A9D1I8S8"/>